<keyword evidence="8 12" id="KW-0663">Pyridoxal phosphate</keyword>
<comment type="similarity">
    <text evidence="4 12">Belongs to the TrpB family.</text>
</comment>
<dbReference type="RefSeq" id="WP_214420728.1">
    <property type="nucleotide sequence ID" value="NZ_CP075546.1"/>
</dbReference>
<comment type="pathway">
    <text evidence="3 12">Amino-acid biosynthesis; L-tryptophan biosynthesis; L-tryptophan from chorismate: step 5/5.</text>
</comment>
<evidence type="ECO:0000256" key="1">
    <source>
        <dbReference type="ARBA" id="ARBA00001933"/>
    </source>
</evidence>
<evidence type="ECO:0000256" key="2">
    <source>
        <dbReference type="ARBA" id="ARBA00002786"/>
    </source>
</evidence>
<keyword evidence="15" id="KW-1185">Reference proteome</keyword>
<dbReference type="Pfam" id="PF00291">
    <property type="entry name" value="PALP"/>
    <property type="match status" value="1"/>
</dbReference>
<dbReference type="Gene3D" id="3.40.50.1100">
    <property type="match status" value="2"/>
</dbReference>
<dbReference type="UniPathway" id="UPA00035">
    <property type="reaction ID" value="UER00044"/>
</dbReference>
<dbReference type="Proteomes" id="UP000680656">
    <property type="component" value="Chromosome"/>
</dbReference>
<evidence type="ECO:0000256" key="5">
    <source>
        <dbReference type="ARBA" id="ARBA00011270"/>
    </source>
</evidence>
<feature type="domain" description="Tryptophan synthase beta chain-like PALP" evidence="13">
    <location>
        <begin position="50"/>
        <end position="371"/>
    </location>
</feature>
<evidence type="ECO:0000256" key="12">
    <source>
        <dbReference type="HAMAP-Rule" id="MF_00133"/>
    </source>
</evidence>
<gene>
    <name evidence="12 14" type="primary">trpB</name>
    <name evidence="14" type="ORF">KHC33_05460</name>
</gene>
<dbReference type="InterPro" id="IPR006653">
    <property type="entry name" value="Trp_synth_b_CS"/>
</dbReference>
<evidence type="ECO:0000256" key="7">
    <source>
        <dbReference type="ARBA" id="ARBA00022822"/>
    </source>
</evidence>
<dbReference type="CDD" id="cd06446">
    <property type="entry name" value="Trp-synth_B"/>
    <property type="match status" value="1"/>
</dbReference>
<evidence type="ECO:0000256" key="8">
    <source>
        <dbReference type="ARBA" id="ARBA00022898"/>
    </source>
</evidence>
<comment type="catalytic activity">
    <reaction evidence="11 12">
        <text>(1S,2R)-1-C-(indol-3-yl)glycerol 3-phosphate + L-serine = D-glyceraldehyde 3-phosphate + L-tryptophan + H2O</text>
        <dbReference type="Rhea" id="RHEA:10532"/>
        <dbReference type="ChEBI" id="CHEBI:15377"/>
        <dbReference type="ChEBI" id="CHEBI:33384"/>
        <dbReference type="ChEBI" id="CHEBI:57912"/>
        <dbReference type="ChEBI" id="CHEBI:58866"/>
        <dbReference type="ChEBI" id="CHEBI:59776"/>
        <dbReference type="EC" id="4.2.1.20"/>
    </reaction>
</comment>
<evidence type="ECO:0000313" key="15">
    <source>
        <dbReference type="Proteomes" id="UP000680656"/>
    </source>
</evidence>
<dbReference type="InterPro" id="IPR036052">
    <property type="entry name" value="TrpB-like_PALP_sf"/>
</dbReference>
<feature type="modified residue" description="N6-(pyridoxal phosphate)lysine" evidence="12">
    <location>
        <position position="85"/>
    </location>
</feature>
<dbReference type="GeneID" id="65096610"/>
<evidence type="ECO:0000256" key="4">
    <source>
        <dbReference type="ARBA" id="ARBA00009982"/>
    </source>
</evidence>
<dbReference type="NCBIfam" id="TIGR00263">
    <property type="entry name" value="trpB"/>
    <property type="match status" value="1"/>
</dbReference>
<evidence type="ECO:0000313" key="14">
    <source>
        <dbReference type="EMBL" id="QVV89948.1"/>
    </source>
</evidence>
<proteinExistence type="inferred from homology"/>
<comment type="cofactor">
    <cofactor evidence="1 12">
        <name>pyridoxal 5'-phosphate</name>
        <dbReference type="ChEBI" id="CHEBI:597326"/>
    </cofactor>
</comment>
<evidence type="ECO:0000259" key="13">
    <source>
        <dbReference type="Pfam" id="PF00291"/>
    </source>
</evidence>
<dbReference type="PROSITE" id="PS00168">
    <property type="entry name" value="TRP_SYNTHASE_BETA"/>
    <property type="match status" value="1"/>
</dbReference>
<keyword evidence="7 12" id="KW-0822">Tryptophan biosynthesis</keyword>
<dbReference type="PIRSF" id="PIRSF001413">
    <property type="entry name" value="Trp_syn_beta"/>
    <property type="match status" value="1"/>
</dbReference>
<accession>A0A8E7B2J3</accession>
<dbReference type="PANTHER" id="PTHR48077">
    <property type="entry name" value="TRYPTOPHAN SYNTHASE-RELATED"/>
    <property type="match status" value="1"/>
</dbReference>
<evidence type="ECO:0000256" key="6">
    <source>
        <dbReference type="ARBA" id="ARBA00022605"/>
    </source>
</evidence>
<evidence type="ECO:0000256" key="11">
    <source>
        <dbReference type="ARBA" id="ARBA00049047"/>
    </source>
</evidence>
<dbReference type="FunFam" id="3.40.50.1100:FF:000004">
    <property type="entry name" value="Tryptophan synthase beta chain"/>
    <property type="match status" value="1"/>
</dbReference>
<dbReference type="InterPro" id="IPR001926">
    <property type="entry name" value="TrpB-like_PALP"/>
</dbReference>
<dbReference type="HAMAP" id="MF_00133">
    <property type="entry name" value="Trp_synth_beta"/>
    <property type="match status" value="1"/>
</dbReference>
<keyword evidence="6 12" id="KW-0028">Amino-acid biosynthesis</keyword>
<dbReference type="AlphaFoldDB" id="A0A8E7B2J3"/>
<dbReference type="EMBL" id="CP075546">
    <property type="protein sequence ID" value="QVV89948.1"/>
    <property type="molecule type" value="Genomic_DNA"/>
</dbReference>
<dbReference type="SUPFAM" id="SSF53686">
    <property type="entry name" value="Tryptophan synthase beta subunit-like PLP-dependent enzymes"/>
    <property type="match status" value="1"/>
</dbReference>
<dbReference type="GO" id="GO:0004834">
    <property type="term" value="F:tryptophan synthase activity"/>
    <property type="evidence" value="ECO:0007669"/>
    <property type="project" value="UniProtKB-UniRule"/>
</dbReference>
<comment type="subunit">
    <text evidence="5 12">Tetramer of two alpha and two beta chains.</text>
</comment>
<reference evidence="14 15" key="1">
    <citation type="submission" date="2021-05" db="EMBL/GenBank/DDBJ databases">
        <title>A novel Methanospirillum isolate from a pyrite-forming mixed culture.</title>
        <authorList>
            <person name="Bunk B."/>
            <person name="Sproer C."/>
            <person name="Spring S."/>
            <person name="Pester M."/>
        </authorList>
    </citation>
    <scope>NUCLEOTIDE SEQUENCE [LARGE SCALE GENOMIC DNA]</scope>
    <source>
        <strain evidence="14 15">J.3.6.1-F.2.7.3</strain>
    </source>
</reference>
<keyword evidence="9 12" id="KW-0057">Aromatic amino acid biosynthesis</keyword>
<dbReference type="KEGG" id="mrtj:KHC33_05460"/>
<dbReference type="EC" id="4.2.1.20" evidence="12"/>
<organism evidence="14 15">
    <name type="scientific">Methanospirillum purgamenti</name>
    <dbReference type="NCBI Taxonomy" id="2834276"/>
    <lineage>
        <taxon>Archaea</taxon>
        <taxon>Methanobacteriati</taxon>
        <taxon>Methanobacteriota</taxon>
        <taxon>Stenosarchaea group</taxon>
        <taxon>Methanomicrobia</taxon>
        <taxon>Methanomicrobiales</taxon>
        <taxon>Methanospirillaceae</taxon>
        <taxon>Methanospirillum</taxon>
    </lineage>
</organism>
<sequence length="391" mass="42384">MELNTRFGEYGGCFVPETLMVALEELESAFLNIFPNPAFQKEFQEYLTTYAGRKTPLTLCRNMSKDLGCTVYLKREDLLHSGAHKLNNALGQALLAKHMGKKRLIAETGAGQHGVATAIAGAVLGLEVDVFMGEVDIARQALNVARMNMMGARVIPVTSGTRTLKDAMNEALRDWVARVRDTHYLIGTVAGPHPYPVLVRDLQRVIGDETREQILSAQGRLPDIIIACIGGGSNAMGIFHPFIDDASVTMYGVEAGGEGLDKKHGASLCGGRPGVLHGNYSYLLQDSYGQIIESHSISAGLDYPGVGPEHAMYKDSKRITYTAITDTEALEAFLYLSRTEGIVPALESSHAIAFARKIGPELSKDALLIINLSGRGDKDVETVLRYMRGAA</sequence>
<dbReference type="FunFam" id="3.40.50.1100:FF:000001">
    <property type="entry name" value="Tryptophan synthase beta chain"/>
    <property type="match status" value="1"/>
</dbReference>
<dbReference type="InterPro" id="IPR023026">
    <property type="entry name" value="Trp_synth_beta/beta-like"/>
</dbReference>
<evidence type="ECO:0000256" key="3">
    <source>
        <dbReference type="ARBA" id="ARBA00004733"/>
    </source>
</evidence>
<evidence type="ECO:0000256" key="10">
    <source>
        <dbReference type="ARBA" id="ARBA00023239"/>
    </source>
</evidence>
<dbReference type="InterPro" id="IPR006654">
    <property type="entry name" value="Trp_synth_beta"/>
</dbReference>
<keyword evidence="10 12" id="KW-0456">Lyase</keyword>
<evidence type="ECO:0000256" key="9">
    <source>
        <dbReference type="ARBA" id="ARBA00023141"/>
    </source>
</evidence>
<dbReference type="GO" id="GO:0005737">
    <property type="term" value="C:cytoplasm"/>
    <property type="evidence" value="ECO:0007669"/>
    <property type="project" value="TreeGrafter"/>
</dbReference>
<protein>
    <recommendedName>
        <fullName evidence="12">Tryptophan synthase beta chain</fullName>
        <ecNumber evidence="12">4.2.1.20</ecNumber>
    </recommendedName>
</protein>
<comment type="function">
    <text evidence="2 12">The beta subunit is responsible for the synthesis of L-tryptophan from indole and L-serine.</text>
</comment>
<dbReference type="PANTHER" id="PTHR48077:SF3">
    <property type="entry name" value="TRYPTOPHAN SYNTHASE"/>
    <property type="match status" value="1"/>
</dbReference>
<name>A0A8E7B2J3_9EURY</name>